<name>A0A643FLV4_9BURK</name>
<dbReference type="InterPro" id="IPR037293">
    <property type="entry name" value="Gal_Oxidase_central_sf"/>
</dbReference>
<dbReference type="AlphaFoldDB" id="A0A643FLV4"/>
<dbReference type="GeneID" id="98406744"/>
<dbReference type="RefSeq" id="WP_150991940.1">
    <property type="nucleotide sequence ID" value="NZ_CP062806.1"/>
</dbReference>
<dbReference type="Proteomes" id="UP000397656">
    <property type="component" value="Plasmid pRK1-2"/>
</dbReference>
<dbReference type="SUPFAM" id="SSF117281">
    <property type="entry name" value="Kelch motif"/>
    <property type="match status" value="1"/>
</dbReference>
<evidence type="ECO:0000313" key="2">
    <source>
        <dbReference type="Proteomes" id="UP000397656"/>
    </source>
</evidence>
<dbReference type="InterPro" id="IPR015915">
    <property type="entry name" value="Kelch-typ_b-propeller"/>
</dbReference>
<dbReference type="EMBL" id="CP062806">
    <property type="protein sequence ID" value="QOT82060.1"/>
    <property type="molecule type" value="Genomic_DNA"/>
</dbReference>
<geneLocation type="plasmid" evidence="1 2">
    <name>pRK1-2</name>
</geneLocation>
<organism evidence="1 2">
    <name type="scientific">Cupriavidus basilensis</name>
    <dbReference type="NCBI Taxonomy" id="68895"/>
    <lineage>
        <taxon>Bacteria</taxon>
        <taxon>Pseudomonadati</taxon>
        <taxon>Pseudomonadota</taxon>
        <taxon>Betaproteobacteria</taxon>
        <taxon>Burkholderiales</taxon>
        <taxon>Burkholderiaceae</taxon>
        <taxon>Cupriavidus</taxon>
    </lineage>
</organism>
<protein>
    <submittedName>
        <fullName evidence="1">Uncharacterized protein</fullName>
    </submittedName>
</protein>
<keyword evidence="1" id="KW-0614">Plasmid</keyword>
<proteinExistence type="predicted"/>
<dbReference type="Gene3D" id="2.130.10.80">
    <property type="entry name" value="Galactose oxidase/kelch, beta-propeller"/>
    <property type="match status" value="1"/>
</dbReference>
<evidence type="ECO:0000313" key="1">
    <source>
        <dbReference type="EMBL" id="QOT82060.1"/>
    </source>
</evidence>
<sequence>MYDPVANIWTTMATRLSVPRAQHGATMLADGSGVLLVGGAIRGGGVNAEVFAVNDSNSVSGQR</sequence>
<gene>
    <name evidence="1" type="ORF">F7R26_037880</name>
</gene>
<accession>A0A643FLV4</accession>
<reference evidence="1 2" key="1">
    <citation type="submission" date="2020-10" db="EMBL/GenBank/DDBJ databases">
        <title>Complete genome sequence of Cupriavidus basilensis CCUG 49340T.</title>
        <authorList>
            <person name="Salva-Serra F."/>
            <person name="Donoso R.A."/>
            <person name="Cho K.H."/>
            <person name="Yoo J.A."/>
            <person name="Lee K."/>
            <person name="Yoon S.-H."/>
            <person name="Perez-Pantoja D."/>
            <person name="Moore E.R.B."/>
        </authorList>
    </citation>
    <scope>NUCLEOTIDE SEQUENCE [LARGE SCALE GENOMIC DNA]</scope>
    <source>
        <strain evidence="2">CCUG 49340</strain>
        <plasmid evidence="1 2">pRK1-2</plasmid>
    </source>
</reference>